<protein>
    <submittedName>
        <fullName evidence="2">Phosphogluconate repressor HexR</fullName>
    </submittedName>
</protein>
<evidence type="ECO:0000313" key="2">
    <source>
        <dbReference type="EMBL" id="EHC92079.1"/>
    </source>
</evidence>
<dbReference type="GO" id="GO:0003677">
    <property type="term" value="F:DNA binding"/>
    <property type="evidence" value="ECO:0007669"/>
    <property type="project" value="InterPro"/>
</dbReference>
<dbReference type="EMBL" id="AFCT01000579">
    <property type="protein sequence ID" value="EHC92079.1"/>
    <property type="molecule type" value="Genomic_DNA"/>
</dbReference>
<dbReference type="PANTHER" id="PTHR30514:SF1">
    <property type="entry name" value="HTH-TYPE TRANSCRIPTIONAL REGULATOR HEXR-RELATED"/>
    <property type="match status" value="1"/>
</dbReference>
<proteinExistence type="predicted"/>
<evidence type="ECO:0000313" key="3">
    <source>
        <dbReference type="Proteomes" id="UP000004903"/>
    </source>
</evidence>
<dbReference type="AlphaFoldDB" id="G5QGK9"/>
<dbReference type="PROSITE" id="PS51071">
    <property type="entry name" value="HTH_RPIR"/>
    <property type="match status" value="1"/>
</dbReference>
<gene>
    <name evidence="2" type="ORF">LTSERUB_1553</name>
</gene>
<dbReference type="InterPro" id="IPR000281">
    <property type="entry name" value="HTH_RpiR"/>
</dbReference>
<name>G5QGK9_SALRU</name>
<sequence length="89" mass="9942">MNRFCRSMNTRGFPDFKLHLAQSLANGTPYVNRNVDEDDSVEAYTGKIFESAMASLDHVRQSLDKSAVNRAVDLLTQAKKIAFCPTSVM</sequence>
<dbReference type="Proteomes" id="UP000004903">
    <property type="component" value="Unassembled WGS sequence"/>
</dbReference>
<dbReference type="PANTHER" id="PTHR30514">
    <property type="entry name" value="GLUCOKINASE"/>
    <property type="match status" value="1"/>
</dbReference>
<dbReference type="Pfam" id="PF01418">
    <property type="entry name" value="HTH_6"/>
    <property type="match status" value="1"/>
</dbReference>
<feature type="domain" description="HTH rpiR-type" evidence="1">
    <location>
        <begin position="1"/>
        <end position="27"/>
    </location>
</feature>
<dbReference type="GO" id="GO:0003700">
    <property type="term" value="F:DNA-binding transcription factor activity"/>
    <property type="evidence" value="ECO:0007669"/>
    <property type="project" value="InterPro"/>
</dbReference>
<dbReference type="InterPro" id="IPR036388">
    <property type="entry name" value="WH-like_DNA-bd_sf"/>
</dbReference>
<dbReference type="InterPro" id="IPR047640">
    <property type="entry name" value="RpiR-like"/>
</dbReference>
<comment type="caution">
    <text evidence="2">The sequence shown here is derived from an EMBL/GenBank/DDBJ whole genome shotgun (WGS) entry which is preliminary data.</text>
</comment>
<dbReference type="PATRIC" id="fig|913081.3.peg.1263"/>
<dbReference type="Gene3D" id="1.10.10.10">
    <property type="entry name" value="Winged helix-like DNA-binding domain superfamily/Winged helix DNA-binding domain"/>
    <property type="match status" value="1"/>
</dbReference>
<accession>G5QGK9</accession>
<reference evidence="2 3" key="1">
    <citation type="journal article" date="2011" name="BMC Genomics">
        <title>Genome sequencing reveals diversification of virulence factor content and possible host adaptation in distinct subpopulations of Salmonella enterica.</title>
        <authorList>
            <person name="den Bakker H.C."/>
            <person name="Moreno Switt A.I."/>
            <person name="Govoni G."/>
            <person name="Cummings C.A."/>
            <person name="Ranieri M.L."/>
            <person name="Degoricija L."/>
            <person name="Hoelzer K."/>
            <person name="Rodriguez-Rivera L.D."/>
            <person name="Brown S."/>
            <person name="Bolchacova E."/>
            <person name="Furtado M.R."/>
            <person name="Wiedmann M."/>
        </authorList>
    </citation>
    <scope>NUCLEOTIDE SEQUENCE [LARGE SCALE GENOMIC DNA]</scope>
    <source>
        <strain evidence="2 3">A4-653</strain>
    </source>
</reference>
<organism evidence="2 3">
    <name type="scientific">Salmonella enterica subsp. enterica serovar Rubislaw str. A4-653</name>
    <dbReference type="NCBI Taxonomy" id="913081"/>
    <lineage>
        <taxon>Bacteria</taxon>
        <taxon>Pseudomonadati</taxon>
        <taxon>Pseudomonadota</taxon>
        <taxon>Gammaproteobacteria</taxon>
        <taxon>Enterobacterales</taxon>
        <taxon>Enterobacteriaceae</taxon>
        <taxon>Salmonella</taxon>
    </lineage>
</organism>
<evidence type="ECO:0000259" key="1">
    <source>
        <dbReference type="PROSITE" id="PS51071"/>
    </source>
</evidence>
<dbReference type="GO" id="GO:0097367">
    <property type="term" value="F:carbohydrate derivative binding"/>
    <property type="evidence" value="ECO:0007669"/>
    <property type="project" value="InterPro"/>
</dbReference>